<organism evidence="2 3">
    <name type="scientific">Claviceps pusilla</name>
    <dbReference type="NCBI Taxonomy" id="123648"/>
    <lineage>
        <taxon>Eukaryota</taxon>
        <taxon>Fungi</taxon>
        <taxon>Dikarya</taxon>
        <taxon>Ascomycota</taxon>
        <taxon>Pezizomycotina</taxon>
        <taxon>Sordariomycetes</taxon>
        <taxon>Hypocreomycetidae</taxon>
        <taxon>Hypocreales</taxon>
        <taxon>Clavicipitaceae</taxon>
        <taxon>Claviceps</taxon>
    </lineage>
</organism>
<protein>
    <submittedName>
        <fullName evidence="2">Uncharacterized protein</fullName>
    </submittedName>
</protein>
<dbReference type="EMBL" id="SRPW01000577">
    <property type="protein sequence ID" value="KAG6013511.1"/>
    <property type="molecule type" value="Genomic_DNA"/>
</dbReference>
<feature type="compositionally biased region" description="Polar residues" evidence="1">
    <location>
        <begin position="161"/>
        <end position="173"/>
    </location>
</feature>
<dbReference type="OrthoDB" id="5415512at2759"/>
<feature type="compositionally biased region" description="Polar residues" evidence="1">
    <location>
        <begin position="915"/>
        <end position="927"/>
    </location>
</feature>
<feature type="compositionally biased region" description="Acidic residues" evidence="1">
    <location>
        <begin position="50"/>
        <end position="66"/>
    </location>
</feature>
<sequence length="995" mass="110040">MGHKWKRHQSSPVVDTGIDLLSTAFGLPSHWDIKRADRKFKDRVVYQHEDDSDESIDSTLDSEPEDAYMSHETSPPNRSAAPGFRTSVVKSCRKRQQSRRQTTSPSIEKPRNVLRKARGDSLSVKGKIKQQNSTQSRSQSRERDKTPKPSTSSGCGPCLVKSQSVPKTDTRSYATTPQLPTVLKPVGQFVRQNASIPPQVAPLEAHSVILPPIPHQPGNPGYRFACHYVTPASNEKRRPIHSTPVPNSETHKLLGLQMHLNDVQERLSNEPGNSRLQKNRDDAQQQLNKFLDVLVAEKSQKTPRNSTTVMDKDSASKGISSLDDEIKENVAPSDGSIEPETVSSLPPQQQADQMLHLAALRRAEPSITMRHHLCSGCGEVRSPEFHEKNPISATRSHKPILNYCSACREMRRNKNMMDRHHFCFGCGKVRSKVFHKEYKIEPGASLLPNYCGNCTHQVRLLEDNNEASVIGAVIRGQSLEEDHKAGDVSARDPLSASSTCGNSSPRQNMQMLKKSGKTKKMAELRLSSKSPVKSTVPPVSPAESSPFYPGRRLGSAQRRAQRGSTPHPGEEHFAAFERLRGNHEYRVPYVEELSSETEPSEAVFKAANMETLIGEGAQSSSLGETSSEESFEANFAMNAQNPASQETARRGLDTNQVAGDGSSISSEEQTSKPRHQYREARQCDGLGFRSEQSGSTFSQSEPDVEQGYVHSTGVFGQGNKQFGEARFAEETDETTSRRRSPLAEFESPKYASYVHEDHIRSNSQQDYPLHDQPGTNQFSSSRGAFGRKESYFSMFNYNSAGSGHSVSTNSLGLEGSNGLNTPGRSHFPGQVDGKSKSSRSGQDNSGHSSFSSSSSSGKTNSNNDQPAMKSTYSRSVFTDFSRSTNNPYYHPRRRQYPSCSEGAFHGSWNWGKRNQPPTTSKANQSTSFDERIPDPIVEEPVSAPSTPVPRTKLLEFKTLDNLDLDLPPELRHNGPSHNDMDGNDPPVPAKRTVLR</sequence>
<comment type="caution">
    <text evidence="2">The sequence shown here is derived from an EMBL/GenBank/DDBJ whole genome shotgun (WGS) entry which is preliminary data.</text>
</comment>
<feature type="compositionally biased region" description="Polar residues" evidence="1">
    <location>
        <begin position="864"/>
        <end position="887"/>
    </location>
</feature>
<feature type="compositionally biased region" description="Polar residues" evidence="1">
    <location>
        <begin position="808"/>
        <end position="823"/>
    </location>
</feature>
<keyword evidence="3" id="KW-1185">Reference proteome</keyword>
<evidence type="ECO:0000313" key="3">
    <source>
        <dbReference type="Proteomes" id="UP000748025"/>
    </source>
</evidence>
<feature type="compositionally biased region" description="Polar residues" evidence="1">
    <location>
        <begin position="690"/>
        <end position="701"/>
    </location>
</feature>
<gene>
    <name evidence="2" type="ORF">E4U43_007251</name>
</gene>
<evidence type="ECO:0000256" key="1">
    <source>
        <dbReference type="SAM" id="MobiDB-lite"/>
    </source>
</evidence>
<accession>A0A9P7NF82</accession>
<evidence type="ECO:0000313" key="2">
    <source>
        <dbReference type="EMBL" id="KAG6013511.1"/>
    </source>
</evidence>
<feature type="region of interest" description="Disordered" evidence="1">
    <location>
        <begin position="47"/>
        <end position="173"/>
    </location>
</feature>
<feature type="region of interest" description="Disordered" evidence="1">
    <location>
        <begin position="808"/>
        <end position="893"/>
    </location>
</feature>
<name>A0A9P7NF82_9HYPO</name>
<feature type="region of interest" description="Disordered" evidence="1">
    <location>
        <begin position="298"/>
        <end position="319"/>
    </location>
</feature>
<feature type="compositionally biased region" description="Polar residues" evidence="1">
    <location>
        <begin position="495"/>
        <end position="508"/>
    </location>
</feature>
<feature type="region of interest" description="Disordered" evidence="1">
    <location>
        <begin position="907"/>
        <end position="995"/>
    </location>
</feature>
<feature type="compositionally biased region" description="Low complexity" evidence="1">
    <location>
        <begin position="527"/>
        <end position="537"/>
    </location>
</feature>
<feature type="compositionally biased region" description="Low complexity" evidence="1">
    <location>
        <begin position="840"/>
        <end position="863"/>
    </location>
</feature>
<dbReference type="Proteomes" id="UP000748025">
    <property type="component" value="Unassembled WGS sequence"/>
</dbReference>
<dbReference type="AlphaFoldDB" id="A0A9P7NF82"/>
<feature type="region of interest" description="Disordered" evidence="1">
    <location>
        <begin position="523"/>
        <end position="570"/>
    </location>
</feature>
<feature type="region of interest" description="Disordered" evidence="1">
    <location>
        <begin position="640"/>
        <end position="750"/>
    </location>
</feature>
<feature type="compositionally biased region" description="Polar residues" evidence="1">
    <location>
        <begin position="653"/>
        <end position="668"/>
    </location>
</feature>
<proteinExistence type="predicted"/>
<reference evidence="2" key="1">
    <citation type="journal article" date="2020" name="bioRxiv">
        <title>Whole genome comparisons of ergot fungi reveals the divergence and evolution of species within the genus Claviceps are the result of varying mechanisms driving genome evolution and host range expansion.</title>
        <authorList>
            <person name="Wyka S.A."/>
            <person name="Mondo S.J."/>
            <person name="Liu M."/>
            <person name="Dettman J."/>
            <person name="Nalam V."/>
            <person name="Broders K.D."/>
        </authorList>
    </citation>
    <scope>NUCLEOTIDE SEQUENCE</scope>
    <source>
        <strain evidence="2">CCC 602</strain>
    </source>
</reference>
<feature type="region of interest" description="Disordered" evidence="1">
    <location>
        <begin position="482"/>
        <end position="508"/>
    </location>
</feature>